<evidence type="ECO:0000256" key="3">
    <source>
        <dbReference type="ARBA" id="ARBA00022723"/>
    </source>
</evidence>
<evidence type="ECO:0000256" key="6">
    <source>
        <dbReference type="ARBA" id="ARBA00032380"/>
    </source>
</evidence>
<dbReference type="GO" id="GO:0004659">
    <property type="term" value="F:prenyltransferase activity"/>
    <property type="evidence" value="ECO:0007669"/>
    <property type="project" value="InterPro"/>
</dbReference>
<dbReference type="InterPro" id="IPR000092">
    <property type="entry name" value="Polyprenyl_synt"/>
</dbReference>
<evidence type="ECO:0000256" key="4">
    <source>
        <dbReference type="ARBA" id="ARBA00022842"/>
    </source>
</evidence>
<dbReference type="Proteomes" id="UP001195769">
    <property type="component" value="Unassembled WGS sequence"/>
</dbReference>
<evidence type="ECO:0000313" key="12">
    <source>
        <dbReference type="EMBL" id="KAG1906425.1"/>
    </source>
</evidence>
<accession>A0AAD4EHV1</accession>
<proteinExistence type="inferred from homology"/>
<keyword evidence="3" id="KW-0479">Metal-binding</keyword>
<gene>
    <name evidence="12" type="ORF">F5891DRAFT_1002288</name>
</gene>
<evidence type="ECO:0000256" key="9">
    <source>
        <dbReference type="ARBA" id="ARBA00032873"/>
    </source>
</evidence>
<dbReference type="InterPro" id="IPR033749">
    <property type="entry name" value="Polyprenyl_synt_CS"/>
</dbReference>
<evidence type="ECO:0000256" key="7">
    <source>
        <dbReference type="ARBA" id="ARBA00032424"/>
    </source>
</evidence>
<evidence type="ECO:0000256" key="11">
    <source>
        <dbReference type="RuleBase" id="RU004466"/>
    </source>
</evidence>
<dbReference type="GO" id="GO:0046872">
    <property type="term" value="F:metal ion binding"/>
    <property type="evidence" value="ECO:0007669"/>
    <property type="project" value="UniProtKB-KW"/>
</dbReference>
<evidence type="ECO:0000256" key="1">
    <source>
        <dbReference type="ARBA" id="ARBA00001946"/>
    </source>
</evidence>
<protein>
    <recommendedName>
        <fullName evidence="9">(2E,6E)-farnesyl diphosphate synthase</fullName>
    </recommendedName>
    <alternativeName>
        <fullName evidence="8">Dimethylallyltranstransferase</fullName>
    </alternativeName>
    <alternativeName>
        <fullName evidence="7">Farnesyl diphosphate synthase</fullName>
    </alternativeName>
    <alternativeName>
        <fullName evidence="5">Farnesyltranstransferase</fullName>
    </alternativeName>
    <alternativeName>
        <fullName evidence="10">Geranylgeranyl diphosphate synthase</fullName>
    </alternativeName>
    <alternativeName>
        <fullName evidence="6">Geranyltranstransferase</fullName>
    </alternativeName>
</protein>
<name>A0AAD4EHV1_9AGAM</name>
<evidence type="ECO:0000256" key="2">
    <source>
        <dbReference type="ARBA" id="ARBA00006706"/>
    </source>
</evidence>
<dbReference type="SUPFAM" id="SSF48576">
    <property type="entry name" value="Terpenoid synthases"/>
    <property type="match status" value="1"/>
</dbReference>
<evidence type="ECO:0000256" key="8">
    <source>
        <dbReference type="ARBA" id="ARBA00032448"/>
    </source>
</evidence>
<dbReference type="PROSITE" id="PS00444">
    <property type="entry name" value="POLYPRENYL_SYNTHASE_2"/>
    <property type="match status" value="1"/>
</dbReference>
<sequence length="376" mass="42038">MSAGVTLTQPVASIHTGTVVICPNSIMHANIERYDSFLSSLRAPPSSTWTEAQESVLLEPYTYITANTGKKTTEMIVQAFNLWLNVPKDKLAVIIRVVGLFHNAGLLVDDIEDGSQLRRGIIVAHKVYGIPRTINAANYVYFLAYQELSSLRPKVQRRACDSSAGPDSGLRDDSSTAEKPERLISVRDLDLVMNAELISSHHGQGLDILWRDTLRCPTEDEYVQMVKDKTGSHLRAAAKLMMACATTNTNVDYVPLSNLIGIYYQIRDDYMNLQSDEYTGTKGFAEDLSEGKFSFPVIHSIFEQPENQLIMDVLHKRPETPTLKHRAIEYLRTTTKSFDYTLAVLHKLEQQARGEVERLGGNPILSALLDKLHVDA</sequence>
<comment type="caution">
    <text evidence="12">The sequence shown here is derived from an EMBL/GenBank/DDBJ whole genome shotgun (WGS) entry which is preliminary data.</text>
</comment>
<dbReference type="PROSITE" id="PS00723">
    <property type="entry name" value="POLYPRENYL_SYNTHASE_1"/>
    <property type="match status" value="1"/>
</dbReference>
<evidence type="ECO:0000256" key="5">
    <source>
        <dbReference type="ARBA" id="ARBA00032052"/>
    </source>
</evidence>
<dbReference type="PANTHER" id="PTHR12001:SF44">
    <property type="entry name" value="GERANYLGERANYL PYROPHOSPHATE SYNTHASE"/>
    <property type="match status" value="1"/>
</dbReference>
<keyword evidence="4" id="KW-0460">Magnesium</keyword>
<dbReference type="AlphaFoldDB" id="A0AAD4EHV1"/>
<dbReference type="RefSeq" id="XP_041232000.1">
    <property type="nucleotide sequence ID" value="XM_041360235.1"/>
</dbReference>
<evidence type="ECO:0000256" key="10">
    <source>
        <dbReference type="ARBA" id="ARBA00033096"/>
    </source>
</evidence>
<keyword evidence="13" id="KW-1185">Reference proteome</keyword>
<dbReference type="GO" id="GO:0008299">
    <property type="term" value="P:isoprenoid biosynthetic process"/>
    <property type="evidence" value="ECO:0007669"/>
    <property type="project" value="InterPro"/>
</dbReference>
<dbReference type="Pfam" id="PF00348">
    <property type="entry name" value="polyprenyl_synt"/>
    <property type="match status" value="1"/>
</dbReference>
<dbReference type="PANTHER" id="PTHR12001">
    <property type="entry name" value="GERANYLGERANYL PYROPHOSPHATE SYNTHASE"/>
    <property type="match status" value="1"/>
</dbReference>
<dbReference type="CDD" id="cd00685">
    <property type="entry name" value="Trans_IPPS_HT"/>
    <property type="match status" value="1"/>
</dbReference>
<dbReference type="Gene3D" id="1.10.600.10">
    <property type="entry name" value="Farnesyl Diphosphate Synthase"/>
    <property type="match status" value="1"/>
</dbReference>
<comment type="similarity">
    <text evidence="2 11">Belongs to the FPP/GGPP synthase family.</text>
</comment>
<organism evidence="12 13">
    <name type="scientific">Suillus fuscotomentosus</name>
    <dbReference type="NCBI Taxonomy" id="1912939"/>
    <lineage>
        <taxon>Eukaryota</taxon>
        <taxon>Fungi</taxon>
        <taxon>Dikarya</taxon>
        <taxon>Basidiomycota</taxon>
        <taxon>Agaricomycotina</taxon>
        <taxon>Agaricomycetes</taxon>
        <taxon>Agaricomycetidae</taxon>
        <taxon>Boletales</taxon>
        <taxon>Suillineae</taxon>
        <taxon>Suillaceae</taxon>
        <taxon>Suillus</taxon>
    </lineage>
</organism>
<dbReference type="InterPro" id="IPR008949">
    <property type="entry name" value="Isoprenoid_synthase_dom_sf"/>
</dbReference>
<reference evidence="12" key="1">
    <citation type="journal article" date="2020" name="New Phytol.">
        <title>Comparative genomics reveals dynamic genome evolution in host specialist ectomycorrhizal fungi.</title>
        <authorList>
            <person name="Lofgren L.A."/>
            <person name="Nguyen N.H."/>
            <person name="Vilgalys R."/>
            <person name="Ruytinx J."/>
            <person name="Liao H.L."/>
            <person name="Branco S."/>
            <person name="Kuo A."/>
            <person name="LaButti K."/>
            <person name="Lipzen A."/>
            <person name="Andreopoulos W."/>
            <person name="Pangilinan J."/>
            <person name="Riley R."/>
            <person name="Hundley H."/>
            <person name="Na H."/>
            <person name="Barry K."/>
            <person name="Grigoriev I.V."/>
            <person name="Stajich J.E."/>
            <person name="Kennedy P.G."/>
        </authorList>
    </citation>
    <scope>NUCLEOTIDE SEQUENCE</scope>
    <source>
        <strain evidence="12">FC203</strain>
    </source>
</reference>
<dbReference type="GeneID" id="64654533"/>
<comment type="cofactor">
    <cofactor evidence="1">
        <name>Mg(2+)</name>
        <dbReference type="ChEBI" id="CHEBI:18420"/>
    </cofactor>
</comment>
<dbReference type="EMBL" id="JABBWK010000004">
    <property type="protein sequence ID" value="KAG1906425.1"/>
    <property type="molecule type" value="Genomic_DNA"/>
</dbReference>
<evidence type="ECO:0000313" key="13">
    <source>
        <dbReference type="Proteomes" id="UP001195769"/>
    </source>
</evidence>
<keyword evidence="11" id="KW-0808">Transferase</keyword>